<organism evidence="2 3">
    <name type="scientific">Russula ochroleuca</name>
    <dbReference type="NCBI Taxonomy" id="152965"/>
    <lineage>
        <taxon>Eukaryota</taxon>
        <taxon>Fungi</taxon>
        <taxon>Dikarya</taxon>
        <taxon>Basidiomycota</taxon>
        <taxon>Agaricomycotina</taxon>
        <taxon>Agaricomycetes</taxon>
        <taxon>Russulales</taxon>
        <taxon>Russulaceae</taxon>
        <taxon>Russula</taxon>
    </lineage>
</organism>
<evidence type="ECO:0000256" key="1">
    <source>
        <dbReference type="SAM" id="MobiDB-lite"/>
    </source>
</evidence>
<sequence length="202" mass="23607">MTHYASTSAHEPPPFTVNLSKGGPNRDFEYPGKTRPTDNGPRSPLIHILDDYSLLNIFSLYRPALSDESELDDANDQILDEGEWSRKQWWYRLVQVCRRWRYIVLESASRLRLSLVCARGAPVADMLAHSPLPVIIDHFDDKYYDVTAEDEEGIIFALTQHRYRVRRIRLRMVVYILQKLINTLDGEFPILEYLLIEPLQFQ</sequence>
<dbReference type="OrthoDB" id="3221579at2759"/>
<dbReference type="Proteomes" id="UP000759537">
    <property type="component" value="Unassembled WGS sequence"/>
</dbReference>
<accession>A0A9P5MLS6</accession>
<protein>
    <recommendedName>
        <fullName evidence="4">F-box domain-containing protein</fullName>
    </recommendedName>
</protein>
<dbReference type="EMBL" id="WHVB01000030">
    <property type="protein sequence ID" value="KAF8468662.1"/>
    <property type="molecule type" value="Genomic_DNA"/>
</dbReference>
<feature type="region of interest" description="Disordered" evidence="1">
    <location>
        <begin position="1"/>
        <end position="42"/>
    </location>
</feature>
<evidence type="ECO:0008006" key="4">
    <source>
        <dbReference type="Google" id="ProtNLM"/>
    </source>
</evidence>
<keyword evidence="3" id="KW-1185">Reference proteome</keyword>
<feature type="compositionally biased region" description="Basic and acidic residues" evidence="1">
    <location>
        <begin position="24"/>
        <end position="36"/>
    </location>
</feature>
<name>A0A9P5MLS6_9AGAM</name>
<evidence type="ECO:0000313" key="3">
    <source>
        <dbReference type="Proteomes" id="UP000759537"/>
    </source>
</evidence>
<reference evidence="2" key="2">
    <citation type="journal article" date="2020" name="Nat. Commun.">
        <title>Large-scale genome sequencing of mycorrhizal fungi provides insights into the early evolution of symbiotic traits.</title>
        <authorList>
            <person name="Miyauchi S."/>
            <person name="Kiss E."/>
            <person name="Kuo A."/>
            <person name="Drula E."/>
            <person name="Kohler A."/>
            <person name="Sanchez-Garcia M."/>
            <person name="Morin E."/>
            <person name="Andreopoulos B."/>
            <person name="Barry K.W."/>
            <person name="Bonito G."/>
            <person name="Buee M."/>
            <person name="Carver A."/>
            <person name="Chen C."/>
            <person name="Cichocki N."/>
            <person name="Clum A."/>
            <person name="Culley D."/>
            <person name="Crous P.W."/>
            <person name="Fauchery L."/>
            <person name="Girlanda M."/>
            <person name="Hayes R.D."/>
            <person name="Keri Z."/>
            <person name="LaButti K."/>
            <person name="Lipzen A."/>
            <person name="Lombard V."/>
            <person name="Magnuson J."/>
            <person name="Maillard F."/>
            <person name="Murat C."/>
            <person name="Nolan M."/>
            <person name="Ohm R.A."/>
            <person name="Pangilinan J."/>
            <person name="Pereira M.F."/>
            <person name="Perotto S."/>
            <person name="Peter M."/>
            <person name="Pfister S."/>
            <person name="Riley R."/>
            <person name="Sitrit Y."/>
            <person name="Stielow J.B."/>
            <person name="Szollosi G."/>
            <person name="Zifcakova L."/>
            <person name="Stursova M."/>
            <person name="Spatafora J.W."/>
            <person name="Tedersoo L."/>
            <person name="Vaario L.M."/>
            <person name="Yamada A."/>
            <person name="Yan M."/>
            <person name="Wang P."/>
            <person name="Xu J."/>
            <person name="Bruns T."/>
            <person name="Baldrian P."/>
            <person name="Vilgalys R."/>
            <person name="Dunand C."/>
            <person name="Henrissat B."/>
            <person name="Grigoriev I.V."/>
            <person name="Hibbett D."/>
            <person name="Nagy L.G."/>
            <person name="Martin F.M."/>
        </authorList>
    </citation>
    <scope>NUCLEOTIDE SEQUENCE</scope>
    <source>
        <strain evidence="2">Prilba</strain>
    </source>
</reference>
<dbReference type="AlphaFoldDB" id="A0A9P5MLS6"/>
<gene>
    <name evidence="2" type="ORF">DFH94DRAFT_775080</name>
</gene>
<reference evidence="2" key="1">
    <citation type="submission" date="2019-10" db="EMBL/GenBank/DDBJ databases">
        <authorList>
            <consortium name="DOE Joint Genome Institute"/>
            <person name="Kuo A."/>
            <person name="Miyauchi S."/>
            <person name="Kiss E."/>
            <person name="Drula E."/>
            <person name="Kohler A."/>
            <person name="Sanchez-Garcia M."/>
            <person name="Andreopoulos B."/>
            <person name="Barry K.W."/>
            <person name="Bonito G."/>
            <person name="Buee M."/>
            <person name="Carver A."/>
            <person name="Chen C."/>
            <person name="Cichocki N."/>
            <person name="Clum A."/>
            <person name="Culley D."/>
            <person name="Crous P.W."/>
            <person name="Fauchery L."/>
            <person name="Girlanda M."/>
            <person name="Hayes R."/>
            <person name="Keri Z."/>
            <person name="LaButti K."/>
            <person name="Lipzen A."/>
            <person name="Lombard V."/>
            <person name="Magnuson J."/>
            <person name="Maillard F."/>
            <person name="Morin E."/>
            <person name="Murat C."/>
            <person name="Nolan M."/>
            <person name="Ohm R."/>
            <person name="Pangilinan J."/>
            <person name="Pereira M."/>
            <person name="Perotto S."/>
            <person name="Peter M."/>
            <person name="Riley R."/>
            <person name="Sitrit Y."/>
            <person name="Stielow B."/>
            <person name="Szollosi G."/>
            <person name="Zifcakova L."/>
            <person name="Stursova M."/>
            <person name="Spatafora J.W."/>
            <person name="Tedersoo L."/>
            <person name="Vaario L.-M."/>
            <person name="Yamada A."/>
            <person name="Yan M."/>
            <person name="Wang P."/>
            <person name="Xu J."/>
            <person name="Bruns T."/>
            <person name="Baldrian P."/>
            <person name="Vilgalys R."/>
            <person name="Henrissat B."/>
            <person name="Grigoriev I.V."/>
            <person name="Hibbett D."/>
            <person name="Nagy L.G."/>
            <person name="Martin F.M."/>
        </authorList>
    </citation>
    <scope>NUCLEOTIDE SEQUENCE</scope>
    <source>
        <strain evidence="2">Prilba</strain>
    </source>
</reference>
<evidence type="ECO:0000313" key="2">
    <source>
        <dbReference type="EMBL" id="KAF8468662.1"/>
    </source>
</evidence>
<comment type="caution">
    <text evidence="2">The sequence shown here is derived from an EMBL/GenBank/DDBJ whole genome shotgun (WGS) entry which is preliminary data.</text>
</comment>
<proteinExistence type="predicted"/>